<dbReference type="PANTHER" id="PTHR43798:SF33">
    <property type="entry name" value="HYDROLASE, PUTATIVE (AFU_ORTHOLOGUE AFUA_2G14860)-RELATED"/>
    <property type="match status" value="1"/>
</dbReference>
<dbReference type="Gene3D" id="3.40.50.1820">
    <property type="entry name" value="alpha/beta hydrolase"/>
    <property type="match status" value="1"/>
</dbReference>
<name>A0ABU0A1R5_9BACI</name>
<dbReference type="PRINTS" id="PR00111">
    <property type="entry name" value="ABHYDROLASE"/>
</dbReference>
<dbReference type="SUPFAM" id="SSF53474">
    <property type="entry name" value="alpha/beta-Hydrolases"/>
    <property type="match status" value="1"/>
</dbReference>
<dbReference type="InterPro" id="IPR050266">
    <property type="entry name" value="AB_hydrolase_sf"/>
</dbReference>
<dbReference type="EMBL" id="JAUSUG010000027">
    <property type="protein sequence ID" value="MDQ0257432.1"/>
    <property type="molecule type" value="Genomic_DNA"/>
</dbReference>
<gene>
    <name evidence="2" type="ORF">J2S74_004890</name>
</gene>
<feature type="domain" description="AB hydrolase-1" evidence="1">
    <location>
        <begin position="28"/>
        <end position="276"/>
    </location>
</feature>
<evidence type="ECO:0000313" key="2">
    <source>
        <dbReference type="EMBL" id="MDQ0257432.1"/>
    </source>
</evidence>
<dbReference type="PRINTS" id="PR00412">
    <property type="entry name" value="EPOXHYDRLASE"/>
</dbReference>
<dbReference type="InterPro" id="IPR000073">
    <property type="entry name" value="AB_hydrolase_1"/>
</dbReference>
<keyword evidence="3" id="KW-1185">Reference proteome</keyword>
<dbReference type="InterPro" id="IPR000639">
    <property type="entry name" value="Epox_hydrolase-like"/>
</dbReference>
<comment type="caution">
    <text evidence="2">The sequence shown here is derived from an EMBL/GenBank/DDBJ whole genome shotgun (WGS) entry which is preliminary data.</text>
</comment>
<evidence type="ECO:0000313" key="3">
    <source>
        <dbReference type="Proteomes" id="UP001230005"/>
    </source>
</evidence>
<evidence type="ECO:0000259" key="1">
    <source>
        <dbReference type="Pfam" id="PF00561"/>
    </source>
</evidence>
<sequence>MIGVEMKKVQLGNGETIAYRERTGKTDPVLLIHGNMTSSKHWDLVLEEMDPKYHLLAVDLRGFGESSYHVPFDSLDELAEDIKETLDIIGVPSVHVVGWSTGGGVAMKLAALYPETVRSMTLLCSLSTRGYPHVLLNEDWKPIKRSATKEDVEQDIWRTLPITKAYREKDGEFLKGIWNQLIYTVNRPDAVRYEEYVEDMCTQRNLVDIYHANNHFNISEEGTGEIRKIKAPILILQGERDMVVSNDMIQEIREDFGDQASYHLLKGCGHSPLIDDLPQLLDVMGRFIDQHRKK</sequence>
<dbReference type="Proteomes" id="UP001230005">
    <property type="component" value="Unassembled WGS sequence"/>
</dbReference>
<dbReference type="PANTHER" id="PTHR43798">
    <property type="entry name" value="MONOACYLGLYCEROL LIPASE"/>
    <property type="match status" value="1"/>
</dbReference>
<dbReference type="Pfam" id="PF00561">
    <property type="entry name" value="Abhydrolase_1"/>
    <property type="match status" value="1"/>
</dbReference>
<proteinExistence type="predicted"/>
<organism evidence="2 3">
    <name type="scientific">Evansella vedderi</name>
    <dbReference type="NCBI Taxonomy" id="38282"/>
    <lineage>
        <taxon>Bacteria</taxon>
        <taxon>Bacillati</taxon>
        <taxon>Bacillota</taxon>
        <taxon>Bacilli</taxon>
        <taxon>Bacillales</taxon>
        <taxon>Bacillaceae</taxon>
        <taxon>Evansella</taxon>
    </lineage>
</organism>
<reference evidence="2 3" key="1">
    <citation type="submission" date="2023-07" db="EMBL/GenBank/DDBJ databases">
        <title>Genomic Encyclopedia of Type Strains, Phase IV (KMG-IV): sequencing the most valuable type-strain genomes for metagenomic binning, comparative biology and taxonomic classification.</title>
        <authorList>
            <person name="Goeker M."/>
        </authorList>
    </citation>
    <scope>NUCLEOTIDE SEQUENCE [LARGE SCALE GENOMIC DNA]</scope>
    <source>
        <strain evidence="2 3">DSM 9768</strain>
    </source>
</reference>
<dbReference type="InterPro" id="IPR029058">
    <property type="entry name" value="AB_hydrolase_fold"/>
</dbReference>
<protein>
    <submittedName>
        <fullName evidence="2">Pimeloyl-ACP methyl ester carboxylesterase</fullName>
    </submittedName>
</protein>
<accession>A0ABU0A1R5</accession>